<reference evidence="2 3" key="1">
    <citation type="submission" date="2023-03" db="EMBL/GenBank/DDBJ databases">
        <title>Genome insight into feeding habits of ladybird beetles.</title>
        <authorList>
            <person name="Li H.-S."/>
            <person name="Huang Y.-H."/>
            <person name="Pang H."/>
        </authorList>
    </citation>
    <scope>NUCLEOTIDE SEQUENCE [LARGE SCALE GENOMIC DNA]</scope>
    <source>
        <strain evidence="2">SYSU_2023b</strain>
        <tissue evidence="2">Whole body</tissue>
    </source>
</reference>
<dbReference type="InterPro" id="IPR011009">
    <property type="entry name" value="Kinase-like_dom_sf"/>
</dbReference>
<protein>
    <recommendedName>
        <fullName evidence="1">CHK kinase-like domain-containing protein</fullName>
    </recommendedName>
</protein>
<dbReference type="SUPFAM" id="SSF56112">
    <property type="entry name" value="Protein kinase-like (PK-like)"/>
    <property type="match status" value="1"/>
</dbReference>
<evidence type="ECO:0000259" key="1">
    <source>
        <dbReference type="SMART" id="SM00587"/>
    </source>
</evidence>
<accession>A0AAW1TNQ4</accession>
<dbReference type="SMART" id="SM00587">
    <property type="entry name" value="CHK"/>
    <property type="match status" value="1"/>
</dbReference>
<feature type="domain" description="CHK kinase-like" evidence="1">
    <location>
        <begin position="143"/>
        <end position="336"/>
    </location>
</feature>
<comment type="caution">
    <text evidence="2">The sequence shown here is derived from an EMBL/GenBank/DDBJ whole genome shotgun (WGS) entry which is preliminary data.</text>
</comment>
<organism evidence="2 3">
    <name type="scientific">Henosepilachna vigintioctopunctata</name>
    <dbReference type="NCBI Taxonomy" id="420089"/>
    <lineage>
        <taxon>Eukaryota</taxon>
        <taxon>Metazoa</taxon>
        <taxon>Ecdysozoa</taxon>
        <taxon>Arthropoda</taxon>
        <taxon>Hexapoda</taxon>
        <taxon>Insecta</taxon>
        <taxon>Pterygota</taxon>
        <taxon>Neoptera</taxon>
        <taxon>Endopterygota</taxon>
        <taxon>Coleoptera</taxon>
        <taxon>Polyphaga</taxon>
        <taxon>Cucujiformia</taxon>
        <taxon>Coccinelloidea</taxon>
        <taxon>Coccinellidae</taxon>
        <taxon>Epilachninae</taxon>
        <taxon>Epilachnini</taxon>
        <taxon>Henosepilachna</taxon>
    </lineage>
</organism>
<name>A0AAW1TNQ4_9CUCU</name>
<dbReference type="InterPro" id="IPR004119">
    <property type="entry name" value="EcKL"/>
</dbReference>
<dbReference type="InterPro" id="IPR015897">
    <property type="entry name" value="CHK_kinase-like"/>
</dbReference>
<keyword evidence="3" id="KW-1185">Reference proteome</keyword>
<evidence type="ECO:0000313" key="2">
    <source>
        <dbReference type="EMBL" id="KAK9870300.1"/>
    </source>
</evidence>
<dbReference type="PANTHER" id="PTHR11012:SF30">
    <property type="entry name" value="PROTEIN KINASE-LIKE DOMAIN-CONTAINING"/>
    <property type="match status" value="1"/>
</dbReference>
<dbReference type="Gene3D" id="3.90.1200.10">
    <property type="match status" value="1"/>
</dbReference>
<dbReference type="PANTHER" id="PTHR11012">
    <property type="entry name" value="PROTEIN KINASE-LIKE DOMAIN-CONTAINING"/>
    <property type="match status" value="1"/>
</dbReference>
<dbReference type="AlphaFoldDB" id="A0AAW1TNQ4"/>
<gene>
    <name evidence="2" type="ORF">WA026_006387</name>
</gene>
<dbReference type="Pfam" id="PF02958">
    <property type="entry name" value="EcKL"/>
    <property type="match status" value="1"/>
</dbReference>
<dbReference type="EMBL" id="JARQZJ010000002">
    <property type="protein sequence ID" value="KAK9870300.1"/>
    <property type="molecule type" value="Genomic_DNA"/>
</dbReference>
<proteinExistence type="predicted"/>
<dbReference type="Proteomes" id="UP001431783">
    <property type="component" value="Unassembled WGS sequence"/>
</dbReference>
<sequence>METLQNLLSPTFNEKDLLKIVTEYTSNLENIQISKVIMAPPSQKIGDSYLSQIVRFTVDASGINQQRKPESVSVNVIAKVVPQNLGRQKTFRSRDFFENEIIFYDEVWSSLKKFYESKNLKANFGDIIPNFLAYHLDEKYGYICLEDLSLRNYENVERGNGLNYEYSLKVIDLFAKFHSLSLAFKDQNPSEFTKIAKSLKETYFSAKYFNWYGNLQNCLFAVVRDAVKKELSDIYYDKIDYVFKDDFYRKVCDLCENSHGHLSVITEGDAWIPNFLFRNEGELQVALIDFQLARWAPITNDITFFMLTCVDESILEDKWYELIEHYVSSMQVYLHVLGSSPNLISTQQIQEEIKHNIYFTIAMSIEALTMSLVEGFDLDSIKGDDAVPLESVWVIPPFEDEVCRQRVANMIKLIVDKGYL</sequence>
<evidence type="ECO:0000313" key="3">
    <source>
        <dbReference type="Proteomes" id="UP001431783"/>
    </source>
</evidence>